<keyword evidence="8 9" id="KW-0804">Transcription</keyword>
<sequence length="499" mass="55391">MKQSLDLRLGQHLTITPQLQQAIRLLQLSTVELQQEIREALDTNPLLEETGDDADARSDDGANGEETAVAESTPETDSGSSDSDDPADLDIDANGAESAADGEWEETYDSGVVTPRSDGERPDIDARNSRPQTLRDHLLWQMQMTSFSETDRRIAEALIDAVSEDGYITSKLEEVQQILARESDGAAPLEVEVDEIEAVLHQIQNFDPIGIGARDLAECLRLQLKALPPDTASLAEALELATTEHLALLGARDYNQLRRQMKMTPEALHQAVQLIQRLNPRPGGTVHSTTSNYIAPDIIVRKFRGVWRADLNGEVAPRLRINALYERMIQRGDSSADNRYLQDQLQQARWFIKSLTSRNETLLKVARTIVDRQRAFFDHGPEAMKPLVLHDIAESVSMHESTISRVTTNKYMLTPRGIFELKYFFSSHVGTADGGACSATAIRSMIKKLIEGEPTTRPISDSKIAEILGGQGIHVARRTVAKYREAISIPPSNQRKSIL</sequence>
<evidence type="ECO:0000256" key="6">
    <source>
        <dbReference type="ARBA" id="ARBA00023082"/>
    </source>
</evidence>
<comment type="caution">
    <text evidence="13">The sequence shown here is derived from an EMBL/GenBank/DDBJ whole genome shotgun (WGS) entry which is preliminary data.</text>
</comment>
<evidence type="ECO:0000256" key="7">
    <source>
        <dbReference type="ARBA" id="ARBA00023125"/>
    </source>
</evidence>
<dbReference type="InterPro" id="IPR007634">
    <property type="entry name" value="RNA_pol_sigma_54_DNA-bd"/>
</dbReference>
<dbReference type="PROSITE" id="PS00718">
    <property type="entry name" value="SIGMA54_2"/>
    <property type="match status" value="1"/>
</dbReference>
<dbReference type="InterPro" id="IPR038709">
    <property type="entry name" value="RpoN_core-bd_sf"/>
</dbReference>
<keyword evidence="6 9" id="KW-0731">Sigma factor</keyword>
<dbReference type="NCBIfam" id="NF009118">
    <property type="entry name" value="PRK12469.1"/>
    <property type="match status" value="1"/>
</dbReference>
<evidence type="ECO:0000313" key="14">
    <source>
        <dbReference type="Proteomes" id="UP000179076"/>
    </source>
</evidence>
<protein>
    <recommendedName>
        <fullName evidence="9">RNA polymerase sigma-54 factor</fullName>
    </recommendedName>
</protein>
<dbReference type="InterPro" id="IPR007046">
    <property type="entry name" value="RNA_pol_sigma_54_core-bd"/>
</dbReference>
<dbReference type="Pfam" id="PF04552">
    <property type="entry name" value="Sigma54_DBD"/>
    <property type="match status" value="1"/>
</dbReference>
<gene>
    <name evidence="13" type="ORF">A2W18_02350</name>
</gene>
<feature type="domain" description="RNA polymerase sigma factor 54 core-binding" evidence="12">
    <location>
        <begin position="124"/>
        <end position="325"/>
    </location>
</feature>
<evidence type="ECO:0000256" key="8">
    <source>
        <dbReference type="ARBA" id="ARBA00023163"/>
    </source>
</evidence>
<dbReference type="GO" id="GO:0003677">
    <property type="term" value="F:DNA binding"/>
    <property type="evidence" value="ECO:0007669"/>
    <property type="project" value="UniProtKB-KW"/>
</dbReference>
<dbReference type="InterPro" id="IPR000394">
    <property type="entry name" value="RNA_pol_sigma_54"/>
</dbReference>
<keyword evidence="3 9" id="KW-0808">Transferase</keyword>
<dbReference type="PANTHER" id="PTHR32248">
    <property type="entry name" value="RNA POLYMERASE SIGMA-54 FACTOR"/>
    <property type="match status" value="1"/>
</dbReference>
<evidence type="ECO:0000259" key="11">
    <source>
        <dbReference type="Pfam" id="PF04552"/>
    </source>
</evidence>
<dbReference type="NCBIfam" id="TIGR02395">
    <property type="entry name" value="rpoN_sigma"/>
    <property type="match status" value="1"/>
</dbReference>
<evidence type="ECO:0000313" key="13">
    <source>
        <dbReference type="EMBL" id="OGI61360.1"/>
    </source>
</evidence>
<dbReference type="Gene3D" id="1.10.10.60">
    <property type="entry name" value="Homeodomain-like"/>
    <property type="match status" value="1"/>
</dbReference>
<feature type="region of interest" description="Disordered" evidence="10">
    <location>
        <begin position="42"/>
        <end position="130"/>
    </location>
</feature>
<dbReference type="PRINTS" id="PR00045">
    <property type="entry name" value="SIGMA54FCT"/>
</dbReference>
<keyword evidence="2 9" id="KW-0240">DNA-directed RNA polymerase</keyword>
<feature type="domain" description="RNA polymerase sigma factor 54 DNA-binding" evidence="11">
    <location>
        <begin position="339"/>
        <end position="496"/>
    </location>
</feature>
<dbReference type="Pfam" id="PF00309">
    <property type="entry name" value="Sigma54_AID"/>
    <property type="match status" value="1"/>
</dbReference>
<dbReference type="Proteomes" id="UP000179076">
    <property type="component" value="Unassembled WGS sequence"/>
</dbReference>
<evidence type="ECO:0000256" key="2">
    <source>
        <dbReference type="ARBA" id="ARBA00022478"/>
    </source>
</evidence>
<dbReference type="GO" id="GO:0016779">
    <property type="term" value="F:nucleotidyltransferase activity"/>
    <property type="evidence" value="ECO:0007669"/>
    <property type="project" value="UniProtKB-KW"/>
</dbReference>
<dbReference type="Pfam" id="PF04963">
    <property type="entry name" value="Sigma54_CBD"/>
    <property type="match status" value="1"/>
</dbReference>
<dbReference type="PANTHER" id="PTHR32248:SF4">
    <property type="entry name" value="RNA POLYMERASE SIGMA-54 FACTOR"/>
    <property type="match status" value="1"/>
</dbReference>
<keyword evidence="4 9" id="KW-0548">Nucleotidyltransferase</keyword>
<keyword evidence="7 9" id="KW-0238">DNA-binding</keyword>
<comment type="similarity">
    <text evidence="1 9">Belongs to the sigma-54 factor family.</text>
</comment>
<reference evidence="13 14" key="1">
    <citation type="journal article" date="2016" name="Nat. Commun.">
        <title>Thousands of microbial genomes shed light on interconnected biogeochemical processes in an aquifer system.</title>
        <authorList>
            <person name="Anantharaman K."/>
            <person name="Brown C.T."/>
            <person name="Hug L.A."/>
            <person name="Sharon I."/>
            <person name="Castelle C.J."/>
            <person name="Probst A.J."/>
            <person name="Thomas B.C."/>
            <person name="Singh A."/>
            <person name="Wilkins M.J."/>
            <person name="Karaoz U."/>
            <person name="Brodie E.L."/>
            <person name="Williams K.H."/>
            <person name="Hubbard S.S."/>
            <person name="Banfield J.F."/>
        </authorList>
    </citation>
    <scope>NUCLEOTIDE SEQUENCE [LARGE SCALE GENOMIC DNA]</scope>
</reference>
<proteinExistence type="inferred from homology"/>
<dbReference type="PROSITE" id="PS50044">
    <property type="entry name" value="SIGMA54_3"/>
    <property type="match status" value="1"/>
</dbReference>
<dbReference type="AlphaFoldDB" id="A0A1F6UVA2"/>
<feature type="compositionally biased region" description="Basic and acidic residues" evidence="10">
    <location>
        <begin position="117"/>
        <end position="130"/>
    </location>
</feature>
<feature type="compositionally biased region" description="Acidic residues" evidence="10">
    <location>
        <begin position="82"/>
        <end position="91"/>
    </location>
</feature>
<dbReference type="GO" id="GO:0001216">
    <property type="term" value="F:DNA-binding transcription activator activity"/>
    <property type="evidence" value="ECO:0007669"/>
    <property type="project" value="InterPro"/>
</dbReference>
<evidence type="ECO:0000256" key="4">
    <source>
        <dbReference type="ARBA" id="ARBA00022695"/>
    </source>
</evidence>
<evidence type="ECO:0000256" key="3">
    <source>
        <dbReference type="ARBA" id="ARBA00022679"/>
    </source>
</evidence>
<dbReference type="GO" id="GO:0000428">
    <property type="term" value="C:DNA-directed RNA polymerase complex"/>
    <property type="evidence" value="ECO:0007669"/>
    <property type="project" value="UniProtKB-KW"/>
</dbReference>
<evidence type="ECO:0000256" key="5">
    <source>
        <dbReference type="ARBA" id="ARBA00023015"/>
    </source>
</evidence>
<evidence type="ECO:0000256" key="9">
    <source>
        <dbReference type="PIRNR" id="PIRNR000774"/>
    </source>
</evidence>
<comment type="function">
    <text evidence="9">Sigma factors are initiation factors that promote the attachment of RNA polymerase to specific initiation sites and are then released.</text>
</comment>
<evidence type="ECO:0000259" key="12">
    <source>
        <dbReference type="Pfam" id="PF04963"/>
    </source>
</evidence>
<dbReference type="GO" id="GO:0016987">
    <property type="term" value="F:sigma factor activity"/>
    <property type="evidence" value="ECO:0007669"/>
    <property type="project" value="UniProtKB-KW"/>
</dbReference>
<keyword evidence="5 9" id="KW-0805">Transcription regulation</keyword>
<dbReference type="Gene3D" id="1.10.10.1330">
    <property type="entry name" value="RNA polymerase sigma-54 factor, core-binding domain"/>
    <property type="match status" value="1"/>
</dbReference>
<dbReference type="NCBIfam" id="NF004595">
    <property type="entry name" value="PRK05932.1-2"/>
    <property type="match status" value="1"/>
</dbReference>
<organism evidence="13 14">
    <name type="scientific">Candidatus Muproteobacteria bacterium RBG_16_60_9</name>
    <dbReference type="NCBI Taxonomy" id="1817755"/>
    <lineage>
        <taxon>Bacteria</taxon>
        <taxon>Pseudomonadati</taxon>
        <taxon>Pseudomonadota</taxon>
        <taxon>Candidatus Muproteobacteria</taxon>
    </lineage>
</organism>
<dbReference type="EMBL" id="MFSP01000200">
    <property type="protein sequence ID" value="OGI61360.1"/>
    <property type="molecule type" value="Genomic_DNA"/>
</dbReference>
<dbReference type="GO" id="GO:0006352">
    <property type="term" value="P:DNA-templated transcription initiation"/>
    <property type="evidence" value="ECO:0007669"/>
    <property type="project" value="InterPro"/>
</dbReference>
<evidence type="ECO:0000256" key="10">
    <source>
        <dbReference type="SAM" id="MobiDB-lite"/>
    </source>
</evidence>
<name>A0A1F6UVA2_9PROT</name>
<dbReference type="PIRSF" id="PIRSF000774">
    <property type="entry name" value="RpoN"/>
    <property type="match status" value="1"/>
</dbReference>
<dbReference type="PROSITE" id="PS00717">
    <property type="entry name" value="SIGMA54_1"/>
    <property type="match status" value="1"/>
</dbReference>
<evidence type="ECO:0000256" key="1">
    <source>
        <dbReference type="ARBA" id="ARBA00008798"/>
    </source>
</evidence>
<accession>A0A1F6UVA2</accession>